<dbReference type="AlphaFoldDB" id="A0A0T6AYY3"/>
<sequence>MADNKLVSSSNENIEDTTFRIENVPFIPYYGIDVCKTIPITLIIGGETEGLSENAYKFIYERQGVRLNIPLMSGIDSLNSGVALGIILFEIKKQMLLNVKQNYDRIENVYQ</sequence>
<evidence type="ECO:0000313" key="1">
    <source>
        <dbReference type="EMBL" id="KRT80345.1"/>
    </source>
</evidence>
<dbReference type="Proteomes" id="UP000051574">
    <property type="component" value="Unassembled WGS sequence"/>
</dbReference>
<accession>A0A0T6AYY3</accession>
<evidence type="ECO:0008006" key="3">
    <source>
        <dbReference type="Google" id="ProtNLM"/>
    </source>
</evidence>
<dbReference type="InterPro" id="IPR029026">
    <property type="entry name" value="tRNA_m1G_MTases_N"/>
</dbReference>
<proteinExistence type="predicted"/>
<organism evidence="1 2">
    <name type="scientific">Oryctes borbonicus</name>
    <dbReference type="NCBI Taxonomy" id="1629725"/>
    <lineage>
        <taxon>Eukaryota</taxon>
        <taxon>Metazoa</taxon>
        <taxon>Ecdysozoa</taxon>
        <taxon>Arthropoda</taxon>
        <taxon>Hexapoda</taxon>
        <taxon>Insecta</taxon>
        <taxon>Pterygota</taxon>
        <taxon>Neoptera</taxon>
        <taxon>Endopterygota</taxon>
        <taxon>Coleoptera</taxon>
        <taxon>Polyphaga</taxon>
        <taxon>Scarabaeiformia</taxon>
        <taxon>Scarabaeidae</taxon>
        <taxon>Dynastinae</taxon>
        <taxon>Oryctes</taxon>
    </lineage>
</organism>
<reference evidence="1 2" key="1">
    <citation type="submission" date="2015-09" db="EMBL/GenBank/DDBJ databases">
        <title>Draft genome of the scarab beetle Oryctes borbonicus.</title>
        <authorList>
            <person name="Meyer J.M."/>
            <person name="Markov G.V."/>
            <person name="Baskaran P."/>
            <person name="Herrmann M."/>
            <person name="Sommer R.J."/>
            <person name="Roedelsperger C."/>
        </authorList>
    </citation>
    <scope>NUCLEOTIDE SEQUENCE [LARGE SCALE GENOMIC DNA]</scope>
    <source>
        <strain evidence="1">OB123</strain>
        <tissue evidence="1">Whole animal</tissue>
    </source>
</reference>
<evidence type="ECO:0000313" key="2">
    <source>
        <dbReference type="Proteomes" id="UP000051574"/>
    </source>
</evidence>
<name>A0A0T6AYY3_9SCAR</name>
<keyword evidence="2" id="KW-1185">Reference proteome</keyword>
<gene>
    <name evidence="1" type="ORF">AMK59_7080</name>
</gene>
<dbReference type="EMBL" id="LJIG01022481">
    <property type="protein sequence ID" value="KRT80345.1"/>
    <property type="molecule type" value="Genomic_DNA"/>
</dbReference>
<dbReference type="OrthoDB" id="270651at2759"/>
<dbReference type="InterPro" id="IPR029028">
    <property type="entry name" value="Alpha/beta_knot_MTases"/>
</dbReference>
<protein>
    <recommendedName>
        <fullName evidence="3">tRNA/rRNA methyltransferase SpoU type domain-containing protein</fullName>
    </recommendedName>
</protein>
<dbReference type="SUPFAM" id="SSF75217">
    <property type="entry name" value="alpha/beta knot"/>
    <property type="match status" value="1"/>
</dbReference>
<dbReference type="Gene3D" id="3.40.1280.10">
    <property type="match status" value="1"/>
</dbReference>
<comment type="caution">
    <text evidence="1">The sequence shown here is derived from an EMBL/GenBank/DDBJ whole genome shotgun (WGS) entry which is preliminary data.</text>
</comment>